<reference evidence="2" key="1">
    <citation type="journal article" date="2021" name="PeerJ">
        <title>Extensive microbial diversity within the chicken gut microbiome revealed by metagenomics and culture.</title>
        <authorList>
            <person name="Gilroy R."/>
            <person name="Ravi A."/>
            <person name="Getino M."/>
            <person name="Pursley I."/>
            <person name="Horton D.L."/>
            <person name="Alikhan N.F."/>
            <person name="Baker D."/>
            <person name="Gharbi K."/>
            <person name="Hall N."/>
            <person name="Watson M."/>
            <person name="Adriaenssens E.M."/>
            <person name="Foster-Nyarko E."/>
            <person name="Jarju S."/>
            <person name="Secka A."/>
            <person name="Antonio M."/>
            <person name="Oren A."/>
            <person name="Chaudhuri R.R."/>
            <person name="La Ragione R."/>
            <person name="Hildebrand F."/>
            <person name="Pallen M.J."/>
        </authorList>
    </citation>
    <scope>NUCLEOTIDE SEQUENCE</scope>
    <source>
        <strain evidence="2">ChiHjej10B9-743</strain>
    </source>
</reference>
<evidence type="ECO:0000313" key="3">
    <source>
        <dbReference type="Proteomes" id="UP000824133"/>
    </source>
</evidence>
<accession>A0A9D1ZBD7</accession>
<feature type="domain" description="Carrier" evidence="1">
    <location>
        <begin position="28"/>
        <end position="54"/>
    </location>
</feature>
<dbReference type="InterPro" id="IPR009081">
    <property type="entry name" value="PP-bd_ACP"/>
</dbReference>
<evidence type="ECO:0000313" key="2">
    <source>
        <dbReference type="EMBL" id="HIY79497.1"/>
    </source>
</evidence>
<proteinExistence type="predicted"/>
<organism evidence="2 3">
    <name type="scientific">Candidatus Olsenella excrementavium</name>
    <dbReference type="NCBI Taxonomy" id="2838709"/>
    <lineage>
        <taxon>Bacteria</taxon>
        <taxon>Bacillati</taxon>
        <taxon>Actinomycetota</taxon>
        <taxon>Coriobacteriia</taxon>
        <taxon>Coriobacteriales</taxon>
        <taxon>Atopobiaceae</taxon>
        <taxon>Olsenella</taxon>
    </lineage>
</organism>
<protein>
    <submittedName>
        <fullName evidence="2">Acyl carrier protein</fullName>
    </submittedName>
</protein>
<dbReference type="Proteomes" id="UP000824133">
    <property type="component" value="Unassembled WGS sequence"/>
</dbReference>
<dbReference type="InterPro" id="IPR036736">
    <property type="entry name" value="ACP-like_sf"/>
</dbReference>
<comment type="caution">
    <text evidence="2">The sequence shown here is derived from an EMBL/GenBank/DDBJ whole genome shotgun (WGS) entry which is preliminary data.</text>
</comment>
<evidence type="ECO:0000259" key="1">
    <source>
        <dbReference type="Pfam" id="PF00550"/>
    </source>
</evidence>
<reference evidence="2" key="2">
    <citation type="submission" date="2021-04" db="EMBL/GenBank/DDBJ databases">
        <authorList>
            <person name="Gilroy R."/>
        </authorList>
    </citation>
    <scope>NUCLEOTIDE SEQUENCE</scope>
    <source>
        <strain evidence="2">ChiHjej10B9-743</strain>
    </source>
</reference>
<sequence>MDTILDILDELKPGVDWRGRNDLVDSRELDSLTIISLVAELEDAFDVVVPAVEIVPESFNSLDGIWSLVCRLREQDL</sequence>
<dbReference type="EMBL" id="DXCP01000026">
    <property type="protein sequence ID" value="HIY79497.1"/>
    <property type="molecule type" value="Genomic_DNA"/>
</dbReference>
<dbReference type="Pfam" id="PF00550">
    <property type="entry name" value="PP-binding"/>
    <property type="match status" value="1"/>
</dbReference>
<name>A0A9D1ZBD7_9ACTN</name>
<dbReference type="Gene3D" id="1.10.1200.10">
    <property type="entry name" value="ACP-like"/>
    <property type="match status" value="1"/>
</dbReference>
<dbReference type="SUPFAM" id="SSF47336">
    <property type="entry name" value="ACP-like"/>
    <property type="match status" value="1"/>
</dbReference>
<gene>
    <name evidence="2" type="ORF">IAA42_03575</name>
</gene>
<dbReference type="AlphaFoldDB" id="A0A9D1ZBD7"/>